<reference evidence="6 7" key="1">
    <citation type="submission" date="2017-03" db="EMBL/GenBank/DDBJ databases">
        <authorList>
            <person name="Afonso C.L."/>
            <person name="Miller P.J."/>
            <person name="Scott M.A."/>
            <person name="Spackman E."/>
            <person name="Goraichik I."/>
            <person name="Dimitrov K.M."/>
            <person name="Suarez D.L."/>
            <person name="Swayne D.E."/>
        </authorList>
    </citation>
    <scope>NUCLEOTIDE SEQUENCE [LARGE SCALE GENOMIC DNA]</scope>
    <source>
        <strain evidence="6 7">CECT 7745</strain>
    </source>
</reference>
<dbReference type="SUPFAM" id="SSF53850">
    <property type="entry name" value="Periplasmic binding protein-like II"/>
    <property type="match status" value="1"/>
</dbReference>
<feature type="domain" description="HTH lysR-type" evidence="5">
    <location>
        <begin position="4"/>
        <end position="62"/>
    </location>
</feature>
<dbReference type="GO" id="GO:0032993">
    <property type="term" value="C:protein-DNA complex"/>
    <property type="evidence" value="ECO:0007669"/>
    <property type="project" value="TreeGrafter"/>
</dbReference>
<dbReference type="GO" id="GO:0003700">
    <property type="term" value="F:DNA-binding transcription factor activity"/>
    <property type="evidence" value="ECO:0007669"/>
    <property type="project" value="InterPro"/>
</dbReference>
<dbReference type="InterPro" id="IPR036390">
    <property type="entry name" value="WH_DNA-bd_sf"/>
</dbReference>
<dbReference type="AlphaFoldDB" id="A0A1X7BQ27"/>
<evidence type="ECO:0000256" key="3">
    <source>
        <dbReference type="ARBA" id="ARBA00023125"/>
    </source>
</evidence>
<dbReference type="EMBL" id="FWXB01000003">
    <property type="protein sequence ID" value="SMC11319.1"/>
    <property type="molecule type" value="Genomic_DNA"/>
</dbReference>
<dbReference type="Gene3D" id="1.10.10.10">
    <property type="entry name" value="Winged helix-like DNA-binding domain superfamily/Winged helix DNA-binding domain"/>
    <property type="match status" value="1"/>
</dbReference>
<sequence>MLYITLRQYEYIVAVADAGSLTDAAAHLHVSQPSLSVAITRVEQRLGALVFVRGKGAAIEITPFGHQIVAEARGLLGHATRLERKQDTQAPFVLACFEDIAPWYLAPALERLEAQFPALEVQVKEGRFSDLATDLAEGRADVAMSYDVGFDGQFERRSIREVSPVAFLASDHPLATNVSLSFEELEDHPIILFDEDLSEGFIRNLFDEMRLQPKIKQRVRSLEMMRSLAAHAADVGISYSCPPGDISYDGKPVTTIPISTSQAAAEIVLVWSRLREMDHQFVEILDHLTETHSPE</sequence>
<proteinExistence type="inferred from homology"/>
<evidence type="ECO:0000313" key="6">
    <source>
        <dbReference type="EMBL" id="SMC11319.1"/>
    </source>
</evidence>
<protein>
    <submittedName>
        <fullName evidence="6">HTH-type transcriptional regulator CynR</fullName>
    </submittedName>
</protein>
<keyword evidence="7" id="KW-1185">Reference proteome</keyword>
<dbReference type="InterPro" id="IPR000847">
    <property type="entry name" value="LysR_HTH_N"/>
</dbReference>
<evidence type="ECO:0000256" key="2">
    <source>
        <dbReference type="ARBA" id="ARBA00023015"/>
    </source>
</evidence>
<keyword evidence="4" id="KW-0804">Transcription</keyword>
<evidence type="ECO:0000313" key="7">
    <source>
        <dbReference type="Proteomes" id="UP000193224"/>
    </source>
</evidence>
<dbReference type="SUPFAM" id="SSF46785">
    <property type="entry name" value="Winged helix' DNA-binding domain"/>
    <property type="match status" value="1"/>
</dbReference>
<dbReference type="OrthoDB" id="8679465at2"/>
<dbReference type="Pfam" id="PF03466">
    <property type="entry name" value="LysR_substrate"/>
    <property type="match status" value="1"/>
</dbReference>
<evidence type="ECO:0000256" key="1">
    <source>
        <dbReference type="ARBA" id="ARBA00009437"/>
    </source>
</evidence>
<dbReference type="Pfam" id="PF00126">
    <property type="entry name" value="HTH_1"/>
    <property type="match status" value="1"/>
</dbReference>
<organism evidence="6 7">
    <name type="scientific">Roseovarius aestuarii</name>
    <dbReference type="NCBI Taxonomy" id="475083"/>
    <lineage>
        <taxon>Bacteria</taxon>
        <taxon>Pseudomonadati</taxon>
        <taxon>Pseudomonadota</taxon>
        <taxon>Alphaproteobacteria</taxon>
        <taxon>Rhodobacterales</taxon>
        <taxon>Roseobacteraceae</taxon>
        <taxon>Roseovarius</taxon>
    </lineage>
</organism>
<dbReference type="Proteomes" id="UP000193224">
    <property type="component" value="Unassembled WGS sequence"/>
</dbReference>
<dbReference type="InterPro" id="IPR005119">
    <property type="entry name" value="LysR_subst-bd"/>
</dbReference>
<dbReference type="InterPro" id="IPR036388">
    <property type="entry name" value="WH-like_DNA-bd_sf"/>
</dbReference>
<gene>
    <name evidence="6" type="primary">cynR_1</name>
    <name evidence="6" type="ORF">ROA7745_01131</name>
</gene>
<evidence type="ECO:0000259" key="5">
    <source>
        <dbReference type="PROSITE" id="PS50931"/>
    </source>
</evidence>
<evidence type="ECO:0000256" key="4">
    <source>
        <dbReference type="ARBA" id="ARBA00023163"/>
    </source>
</evidence>
<dbReference type="Gene3D" id="3.40.190.10">
    <property type="entry name" value="Periplasmic binding protein-like II"/>
    <property type="match status" value="2"/>
</dbReference>
<dbReference type="PRINTS" id="PR00039">
    <property type="entry name" value="HTHLYSR"/>
</dbReference>
<comment type="similarity">
    <text evidence="1">Belongs to the LysR transcriptional regulatory family.</text>
</comment>
<keyword evidence="3" id="KW-0238">DNA-binding</keyword>
<keyword evidence="2" id="KW-0805">Transcription regulation</keyword>
<dbReference type="RefSeq" id="WP_085799287.1">
    <property type="nucleotide sequence ID" value="NZ_FWXB01000003.1"/>
</dbReference>
<dbReference type="PROSITE" id="PS50931">
    <property type="entry name" value="HTH_LYSR"/>
    <property type="match status" value="1"/>
</dbReference>
<dbReference type="GO" id="GO:0003677">
    <property type="term" value="F:DNA binding"/>
    <property type="evidence" value="ECO:0007669"/>
    <property type="project" value="UniProtKB-KW"/>
</dbReference>
<name>A0A1X7BQ27_9RHOB</name>
<dbReference type="PANTHER" id="PTHR30346">
    <property type="entry name" value="TRANSCRIPTIONAL DUAL REGULATOR HCAR-RELATED"/>
    <property type="match status" value="1"/>
</dbReference>
<dbReference type="PANTHER" id="PTHR30346:SF0">
    <property type="entry name" value="HCA OPERON TRANSCRIPTIONAL ACTIVATOR HCAR"/>
    <property type="match status" value="1"/>
</dbReference>
<accession>A0A1X7BQ27</accession>